<accession>A0A1R1YHS1</accession>
<evidence type="ECO:0000313" key="2">
    <source>
        <dbReference type="Proteomes" id="UP000187283"/>
    </source>
</evidence>
<protein>
    <submittedName>
        <fullName evidence="1">Uncharacterized protein</fullName>
    </submittedName>
</protein>
<proteinExistence type="predicted"/>
<reference evidence="1 2" key="1">
    <citation type="submission" date="2017-01" db="EMBL/GenBank/DDBJ databases">
        <authorList>
            <person name="Mah S.A."/>
            <person name="Swanson W.J."/>
            <person name="Moy G.W."/>
            <person name="Vacquier V.D."/>
        </authorList>
    </citation>
    <scope>NUCLEOTIDE SEQUENCE [LARGE SCALE GENOMIC DNA]</scope>
    <source>
        <strain evidence="1 2">GSMNP</strain>
    </source>
</reference>
<sequence>MQLTTCMNNYPNRRKILRQCCPLYEAVISPASGKNKLGPTIPLNPFLSTPNSPINDFPLICSNRKLSSFLFFTSFSLTIAILLDFGNASENVRQIAEIDDSATDLSTTDSSFESRKFVSTGNIIFGAFNPIHTIDVCLVWSQLSCKFSKSSPSSLLEYSGPVYDILSNVLTNTGPKFFISFMSLVTITLGSSFITDDFNSQLFVSLFALSTFTASRKNTGTRCFTNSGRFSDVWFGK</sequence>
<gene>
    <name evidence="1" type="ORF">AYI70_g171</name>
</gene>
<dbReference type="Proteomes" id="UP000187283">
    <property type="component" value="Unassembled WGS sequence"/>
</dbReference>
<evidence type="ECO:0000313" key="1">
    <source>
        <dbReference type="EMBL" id="OMJ26461.1"/>
    </source>
</evidence>
<keyword evidence="2" id="KW-1185">Reference proteome</keyword>
<dbReference type="AlphaFoldDB" id="A0A1R1YHS1"/>
<comment type="caution">
    <text evidence="1">The sequence shown here is derived from an EMBL/GenBank/DDBJ whole genome shotgun (WGS) entry which is preliminary data.</text>
</comment>
<dbReference type="EMBL" id="LSSN01000019">
    <property type="protein sequence ID" value="OMJ26461.1"/>
    <property type="molecule type" value="Genomic_DNA"/>
</dbReference>
<dbReference type="OrthoDB" id="10480160at2759"/>
<name>A0A1R1YHS1_9FUNG</name>
<organism evidence="1 2">
    <name type="scientific">Smittium culicis</name>
    <dbReference type="NCBI Taxonomy" id="133412"/>
    <lineage>
        <taxon>Eukaryota</taxon>
        <taxon>Fungi</taxon>
        <taxon>Fungi incertae sedis</taxon>
        <taxon>Zoopagomycota</taxon>
        <taxon>Kickxellomycotina</taxon>
        <taxon>Harpellomycetes</taxon>
        <taxon>Harpellales</taxon>
        <taxon>Legeriomycetaceae</taxon>
        <taxon>Smittium</taxon>
    </lineage>
</organism>